<organism evidence="1 2">
    <name type="scientific">Cetraspora pellucida</name>
    <dbReference type="NCBI Taxonomy" id="1433469"/>
    <lineage>
        <taxon>Eukaryota</taxon>
        <taxon>Fungi</taxon>
        <taxon>Fungi incertae sedis</taxon>
        <taxon>Mucoromycota</taxon>
        <taxon>Glomeromycotina</taxon>
        <taxon>Glomeromycetes</taxon>
        <taxon>Diversisporales</taxon>
        <taxon>Gigasporaceae</taxon>
        <taxon>Cetraspora</taxon>
    </lineage>
</organism>
<keyword evidence="2" id="KW-1185">Reference proteome</keyword>
<protein>
    <submittedName>
        <fullName evidence="1">16259_t:CDS:1</fullName>
    </submittedName>
</protein>
<proteinExistence type="predicted"/>
<feature type="non-terminal residue" evidence="1">
    <location>
        <position position="1"/>
    </location>
</feature>
<gene>
    <name evidence="1" type="ORF">SPELUC_LOCUS8635</name>
</gene>
<accession>A0ACA9NAW1</accession>
<name>A0ACA9NAW1_9GLOM</name>
<reference evidence="1" key="1">
    <citation type="submission" date="2021-06" db="EMBL/GenBank/DDBJ databases">
        <authorList>
            <person name="Kallberg Y."/>
            <person name="Tangrot J."/>
            <person name="Rosling A."/>
        </authorList>
    </citation>
    <scope>NUCLEOTIDE SEQUENCE</scope>
    <source>
        <strain evidence="1">28 12/20/2015</strain>
    </source>
</reference>
<dbReference type="Proteomes" id="UP000789366">
    <property type="component" value="Unassembled WGS sequence"/>
</dbReference>
<dbReference type="EMBL" id="CAJVPW010013211">
    <property type="protein sequence ID" value="CAG8642888.1"/>
    <property type="molecule type" value="Genomic_DNA"/>
</dbReference>
<evidence type="ECO:0000313" key="2">
    <source>
        <dbReference type="Proteomes" id="UP000789366"/>
    </source>
</evidence>
<sequence length="443" mass="50992">HFLACLNAPSDLRQELQGEANNIGDASEKNNKSLKLLHFLNSTLQLKSTAIPFYQTLGGKLLNTAANKLQTKTIKTLQSAKAITLTFDGWKNVAKQNILGITCITEEGEVIIYDARDISSECSSMKATIKLVKDLLIEDELKDVEIIAVVTDSSSGYAAVHRKLRKELSTIIWLPCFAHQANLCIVDIFKSSETDDQEIQEFKSIIIKCLKKRWKDWEQPFLLLAYFLNSDLRLSNLNLKASNIFFVKLCKYTQIYYEMWAGNKPQTLANKMTQYHDKTFPFDDYQANQFKDTPLRFWKYVEEEASELAFISFIHSKRRVRLNKKKVMKIAQLRANQCKENMKKLDSKKLNSMQIYAQKKSSINNMNTNNEVSVNVKSSTNQIIEETDSSDKEIESELILDELDCTRVVNEWFIKLDDEVYKAEDYNLDNTEILHLAEDPQAK</sequence>
<evidence type="ECO:0000313" key="1">
    <source>
        <dbReference type="EMBL" id="CAG8642888.1"/>
    </source>
</evidence>
<comment type="caution">
    <text evidence="1">The sequence shown here is derived from an EMBL/GenBank/DDBJ whole genome shotgun (WGS) entry which is preliminary data.</text>
</comment>